<dbReference type="EC" id="4.2.1.136" evidence="17"/>
<dbReference type="PANTHER" id="PTHR12592:SF0">
    <property type="entry name" value="ATP-DEPENDENT (S)-NAD(P)H-HYDRATE DEHYDRATASE"/>
    <property type="match status" value="1"/>
</dbReference>
<dbReference type="NCBIfam" id="TIGR00196">
    <property type="entry name" value="yjeF_cterm"/>
    <property type="match status" value="1"/>
</dbReference>
<keyword evidence="13" id="KW-0511">Multifunctional enzyme</keyword>
<evidence type="ECO:0000256" key="5">
    <source>
        <dbReference type="ARBA" id="ARBA00022723"/>
    </source>
</evidence>
<proteinExistence type="inferred from homology"/>
<evidence type="ECO:0000256" key="13">
    <source>
        <dbReference type="ARBA" id="ARBA00023268"/>
    </source>
</evidence>
<evidence type="ECO:0000256" key="9">
    <source>
        <dbReference type="ARBA" id="ARBA00022958"/>
    </source>
</evidence>
<dbReference type="SUPFAM" id="SSF64153">
    <property type="entry name" value="YjeF N-terminal domain-like"/>
    <property type="match status" value="1"/>
</dbReference>
<comment type="catalytic activity">
    <reaction evidence="1 18">
        <text>(6R)-NADHX = (6S)-NADHX</text>
        <dbReference type="Rhea" id="RHEA:32215"/>
        <dbReference type="ChEBI" id="CHEBI:64074"/>
        <dbReference type="ChEBI" id="CHEBI:64075"/>
        <dbReference type="EC" id="5.1.99.6"/>
    </reaction>
</comment>
<dbReference type="InterPro" id="IPR030677">
    <property type="entry name" value="Nnr"/>
</dbReference>
<dbReference type="InterPro" id="IPR029056">
    <property type="entry name" value="Ribokinase-like"/>
</dbReference>
<dbReference type="Gene3D" id="3.40.50.10260">
    <property type="entry name" value="YjeF N-terminal domain"/>
    <property type="match status" value="1"/>
</dbReference>
<keyword evidence="22" id="KW-1185">Reference proteome</keyword>
<feature type="binding site" evidence="17">
    <location>
        <position position="240"/>
    </location>
    <ligand>
        <name>(6S)-NADPHX</name>
        <dbReference type="ChEBI" id="CHEBI:64076"/>
    </ligand>
</feature>
<comment type="cofactor">
    <cofactor evidence="17">
        <name>Mg(2+)</name>
        <dbReference type="ChEBI" id="CHEBI:18420"/>
    </cofactor>
</comment>
<dbReference type="InterPro" id="IPR004443">
    <property type="entry name" value="YjeF_N_dom"/>
</dbReference>
<gene>
    <name evidence="17" type="primary">nnrD</name>
    <name evidence="21" type="ORF">GCM10010989_17500</name>
</gene>
<dbReference type="GO" id="GO:0046496">
    <property type="term" value="P:nicotinamide nucleotide metabolic process"/>
    <property type="evidence" value="ECO:0007669"/>
    <property type="project" value="UniProtKB-UniRule"/>
</dbReference>
<comment type="function">
    <text evidence="17">Catalyzes the dehydration of the S-form of NAD(P)HX at the expense of ADP, which is converted to AMP. Together with NAD(P)HX epimerase, which catalyzes the epimerization of the S- and R-forms, the enzyme allows the repair of both epimers of NAD(P)HX, a damaged form of NAD(P)H that is a result of enzymatic or heat-dependent hydration.</text>
</comment>
<comment type="similarity">
    <text evidence="3 18">In the N-terminal section; belongs to the NnrE/AIBP family.</text>
</comment>
<dbReference type="Gene3D" id="3.40.1190.20">
    <property type="match status" value="1"/>
</dbReference>
<comment type="catalytic activity">
    <reaction evidence="16 17 18">
        <text>(6S)-NADPHX + ADP = AMP + phosphate + NADPH + H(+)</text>
        <dbReference type="Rhea" id="RHEA:32235"/>
        <dbReference type="ChEBI" id="CHEBI:15378"/>
        <dbReference type="ChEBI" id="CHEBI:43474"/>
        <dbReference type="ChEBI" id="CHEBI:57783"/>
        <dbReference type="ChEBI" id="CHEBI:64076"/>
        <dbReference type="ChEBI" id="CHEBI:456215"/>
        <dbReference type="ChEBI" id="CHEBI:456216"/>
        <dbReference type="EC" id="4.2.1.136"/>
    </reaction>
</comment>
<comment type="subunit">
    <text evidence="17">Homotetramer.</text>
</comment>
<feature type="binding site" evidence="17">
    <location>
        <position position="414"/>
    </location>
    <ligand>
        <name>(6S)-NADPHX</name>
        <dbReference type="ChEBI" id="CHEBI:64076"/>
    </ligand>
</feature>
<evidence type="ECO:0000256" key="7">
    <source>
        <dbReference type="ARBA" id="ARBA00022840"/>
    </source>
</evidence>
<evidence type="ECO:0000256" key="6">
    <source>
        <dbReference type="ARBA" id="ARBA00022741"/>
    </source>
</evidence>
<comment type="similarity">
    <text evidence="4 18">In the C-terminal section; belongs to the NnrD/CARKD family.</text>
</comment>
<dbReference type="PROSITE" id="PS51385">
    <property type="entry name" value="YJEF_N"/>
    <property type="match status" value="1"/>
</dbReference>
<dbReference type="GO" id="GO:0110051">
    <property type="term" value="P:metabolite repair"/>
    <property type="evidence" value="ECO:0007669"/>
    <property type="project" value="TreeGrafter"/>
</dbReference>
<keyword evidence="12 17" id="KW-0456">Lyase</keyword>
<keyword evidence="9 18" id="KW-0630">Potassium</keyword>
<evidence type="ECO:0000256" key="2">
    <source>
        <dbReference type="ARBA" id="ARBA00000909"/>
    </source>
</evidence>
<protein>
    <recommendedName>
        <fullName evidence="17">ADP-dependent (S)-NAD(P)H-hydrate dehydratase</fullName>
        <ecNumber evidence="17">4.2.1.136</ecNumber>
    </recommendedName>
    <alternativeName>
        <fullName evidence="17">ADP-dependent NAD(P)HX dehydratase</fullName>
    </alternativeName>
</protein>
<reference evidence="21 22" key="1">
    <citation type="journal article" date="2014" name="Int. J. Syst. Evol. Microbiol.">
        <title>Complete genome sequence of Corynebacterium casei LMG S-19264T (=DSM 44701T), isolated from a smear-ripened cheese.</title>
        <authorList>
            <consortium name="US DOE Joint Genome Institute (JGI-PGF)"/>
            <person name="Walter F."/>
            <person name="Albersmeier A."/>
            <person name="Kalinowski J."/>
            <person name="Ruckert C."/>
        </authorList>
    </citation>
    <scope>NUCLEOTIDE SEQUENCE [LARGE SCALE GENOMIC DNA]</scope>
    <source>
        <strain evidence="21 22">CGMCC 1.15358</strain>
    </source>
</reference>
<feature type="domain" description="YjeF C-terminal" evidence="19">
    <location>
        <begin position="207"/>
        <end position="468"/>
    </location>
</feature>
<evidence type="ECO:0000256" key="1">
    <source>
        <dbReference type="ARBA" id="ARBA00000013"/>
    </source>
</evidence>
<comment type="function">
    <text evidence="14 18">Bifunctional enzyme that catalyzes the epimerization of the S- and R-forms of NAD(P)HX and the dehydration of the S-form of NAD(P)HX at the expense of ADP, which is converted to AMP. This allows the repair of both epimers of NAD(P)HX, a damaged form of NAD(P)H that is a result of enzymatic or heat-dependent hydration.</text>
</comment>
<comment type="cofactor">
    <cofactor evidence="18">
        <name>K(+)</name>
        <dbReference type="ChEBI" id="CHEBI:29103"/>
    </cofactor>
    <text evidence="18">Binds 1 potassium ion per subunit.</text>
</comment>
<accession>A0A916YGM5</accession>
<evidence type="ECO:0000313" key="21">
    <source>
        <dbReference type="EMBL" id="GGD43837.1"/>
    </source>
</evidence>
<keyword evidence="10 17" id="KW-0520">NAD</keyword>
<evidence type="ECO:0000256" key="8">
    <source>
        <dbReference type="ARBA" id="ARBA00022857"/>
    </source>
</evidence>
<evidence type="ECO:0000256" key="3">
    <source>
        <dbReference type="ARBA" id="ARBA00006001"/>
    </source>
</evidence>
<keyword evidence="8 17" id="KW-0521">NADP</keyword>
<evidence type="ECO:0000259" key="19">
    <source>
        <dbReference type="PROSITE" id="PS51383"/>
    </source>
</evidence>
<evidence type="ECO:0000256" key="18">
    <source>
        <dbReference type="PIRNR" id="PIRNR017184"/>
    </source>
</evidence>
<feature type="domain" description="YjeF N-terminal" evidence="20">
    <location>
        <begin position="13"/>
        <end position="206"/>
    </location>
</feature>
<dbReference type="HAMAP" id="MF_01965">
    <property type="entry name" value="NADHX_dehydratase"/>
    <property type="match status" value="1"/>
</dbReference>
<keyword evidence="6 17" id="KW-0547">Nucleotide-binding</keyword>
<organism evidence="21 22">
    <name type="scientific">Croceicoccus pelagius</name>
    <dbReference type="NCBI Taxonomy" id="1703341"/>
    <lineage>
        <taxon>Bacteria</taxon>
        <taxon>Pseudomonadati</taxon>
        <taxon>Pseudomonadota</taxon>
        <taxon>Alphaproteobacteria</taxon>
        <taxon>Sphingomonadales</taxon>
        <taxon>Erythrobacteraceae</taxon>
        <taxon>Croceicoccus</taxon>
    </lineage>
</organism>
<evidence type="ECO:0000313" key="22">
    <source>
        <dbReference type="Proteomes" id="UP000598997"/>
    </source>
</evidence>
<comment type="catalytic activity">
    <reaction evidence="2 18">
        <text>(6R)-NADPHX = (6S)-NADPHX</text>
        <dbReference type="Rhea" id="RHEA:32227"/>
        <dbReference type="ChEBI" id="CHEBI:64076"/>
        <dbReference type="ChEBI" id="CHEBI:64077"/>
        <dbReference type="EC" id="5.1.99.6"/>
    </reaction>
</comment>
<keyword evidence="11 18" id="KW-0413">Isomerase</keyword>
<evidence type="ECO:0000256" key="15">
    <source>
        <dbReference type="ARBA" id="ARBA00048238"/>
    </source>
</evidence>
<dbReference type="InterPro" id="IPR036652">
    <property type="entry name" value="YjeF_N_dom_sf"/>
</dbReference>
<dbReference type="PIRSF" id="PIRSF017184">
    <property type="entry name" value="Nnr"/>
    <property type="match status" value="1"/>
</dbReference>
<feature type="binding site" evidence="17">
    <location>
        <begin position="384"/>
        <end position="388"/>
    </location>
    <ligand>
        <name>AMP</name>
        <dbReference type="ChEBI" id="CHEBI:456215"/>
    </ligand>
</feature>
<dbReference type="GO" id="GO:0052856">
    <property type="term" value="F:NAD(P)HX epimerase activity"/>
    <property type="evidence" value="ECO:0007669"/>
    <property type="project" value="UniProtKB-EC"/>
</dbReference>
<dbReference type="PROSITE" id="PS51383">
    <property type="entry name" value="YJEF_C_3"/>
    <property type="match status" value="1"/>
</dbReference>
<feature type="binding site" evidence="17">
    <location>
        <position position="347"/>
    </location>
    <ligand>
        <name>(6S)-NADPHX</name>
        <dbReference type="ChEBI" id="CHEBI:64076"/>
    </ligand>
</feature>
<keyword evidence="7 17" id="KW-0067">ATP-binding</keyword>
<keyword evidence="5 18" id="KW-0479">Metal-binding</keyword>
<feature type="binding site" evidence="17">
    <location>
        <position position="413"/>
    </location>
    <ligand>
        <name>AMP</name>
        <dbReference type="ChEBI" id="CHEBI:456215"/>
    </ligand>
</feature>
<dbReference type="GO" id="GO:0046872">
    <property type="term" value="F:metal ion binding"/>
    <property type="evidence" value="ECO:0007669"/>
    <property type="project" value="UniProtKB-UniRule"/>
</dbReference>
<feature type="binding site" evidence="17">
    <location>
        <position position="299"/>
    </location>
    <ligand>
        <name>(6S)-NADPHX</name>
        <dbReference type="ChEBI" id="CHEBI:64076"/>
    </ligand>
</feature>
<evidence type="ECO:0000256" key="12">
    <source>
        <dbReference type="ARBA" id="ARBA00023239"/>
    </source>
</evidence>
<evidence type="ECO:0000256" key="14">
    <source>
        <dbReference type="ARBA" id="ARBA00025153"/>
    </source>
</evidence>
<evidence type="ECO:0000256" key="4">
    <source>
        <dbReference type="ARBA" id="ARBA00009524"/>
    </source>
</evidence>
<dbReference type="GO" id="GO:0005524">
    <property type="term" value="F:ATP binding"/>
    <property type="evidence" value="ECO:0007669"/>
    <property type="project" value="UniProtKB-UniRule"/>
</dbReference>
<dbReference type="Pfam" id="PF01256">
    <property type="entry name" value="Carb_kinase"/>
    <property type="match status" value="1"/>
</dbReference>
<dbReference type="SUPFAM" id="SSF53613">
    <property type="entry name" value="Ribokinase-like"/>
    <property type="match status" value="1"/>
</dbReference>
<dbReference type="RefSeq" id="WP_229660348.1">
    <property type="nucleotide sequence ID" value="NZ_BMIO01000005.1"/>
</dbReference>
<dbReference type="AlphaFoldDB" id="A0A916YGM5"/>
<dbReference type="CDD" id="cd01171">
    <property type="entry name" value="YXKO-related"/>
    <property type="match status" value="1"/>
</dbReference>
<sequence length="469" mass="48291">MFAPNQVLTVRQMVSAEERLMAAGTDVHELMQRAGRGAAEYIWRMAAGAPVTVLCGPGNNGGDGYVIAEAIRERGGPVQVVASREPGTEAAKRAASLYGGPVVEAAQAQGVIFVDCLFGTGLSQALSDELRNLLLDLASRHERAIAVDMPSGIDSDSGALLASELPHYVLCIALGAWKQAHFLMPAMATWNMQRLVDIGADREEGGAVAVTKPHLTQPEPDAHKYRRGLVAVVGGAMPGAALLASQAAAHAGAGYVKLVSQQKIANAPADLVTVKAPGDASFGKVAGDERVSALLVGPGLGRDAKASERLGQSLSLDRPTVIDADGLTILRTAMLDGRKAATVMTPHEGELATLEKLFGLDGNAAKPERARALAEAANAIVIAKGPDTVIAAPDGRLAFAGKASSWLSVAGTGDVLAGLTAARLAVTGDPWQAANEAVWLHGNAACLAGPAFTAAQLADHVRSALESCL</sequence>
<dbReference type="InterPro" id="IPR000631">
    <property type="entry name" value="CARKD"/>
</dbReference>
<comment type="similarity">
    <text evidence="17">Belongs to the NnrD/CARKD family.</text>
</comment>
<dbReference type="EMBL" id="BMIO01000005">
    <property type="protein sequence ID" value="GGD43837.1"/>
    <property type="molecule type" value="Genomic_DNA"/>
</dbReference>
<comment type="caution">
    <text evidence="21">The sequence shown here is derived from an EMBL/GenBank/DDBJ whole genome shotgun (WGS) entry which is preliminary data.</text>
</comment>
<dbReference type="NCBIfam" id="TIGR00197">
    <property type="entry name" value="yjeF_nterm"/>
    <property type="match status" value="1"/>
</dbReference>
<name>A0A916YGM5_9SPHN</name>
<dbReference type="PANTHER" id="PTHR12592">
    <property type="entry name" value="ATP-DEPENDENT (S)-NAD(P)H-HYDRATE DEHYDRATASE FAMILY MEMBER"/>
    <property type="match status" value="1"/>
</dbReference>
<dbReference type="GO" id="GO:0052855">
    <property type="term" value="F:ADP-dependent NAD(P)H-hydrate dehydratase activity"/>
    <property type="evidence" value="ECO:0007669"/>
    <property type="project" value="UniProtKB-UniRule"/>
</dbReference>
<evidence type="ECO:0000256" key="16">
    <source>
        <dbReference type="ARBA" id="ARBA00049209"/>
    </source>
</evidence>
<comment type="catalytic activity">
    <reaction evidence="15 17 18">
        <text>(6S)-NADHX + ADP = AMP + phosphate + NADH + H(+)</text>
        <dbReference type="Rhea" id="RHEA:32223"/>
        <dbReference type="ChEBI" id="CHEBI:15378"/>
        <dbReference type="ChEBI" id="CHEBI:43474"/>
        <dbReference type="ChEBI" id="CHEBI:57945"/>
        <dbReference type="ChEBI" id="CHEBI:64074"/>
        <dbReference type="ChEBI" id="CHEBI:456215"/>
        <dbReference type="ChEBI" id="CHEBI:456216"/>
        <dbReference type="EC" id="4.2.1.136"/>
    </reaction>
</comment>
<dbReference type="Pfam" id="PF03853">
    <property type="entry name" value="YjeF_N"/>
    <property type="match status" value="1"/>
</dbReference>
<dbReference type="Proteomes" id="UP000598997">
    <property type="component" value="Unassembled WGS sequence"/>
</dbReference>
<evidence type="ECO:0000256" key="17">
    <source>
        <dbReference type="HAMAP-Rule" id="MF_01965"/>
    </source>
</evidence>
<evidence type="ECO:0000256" key="11">
    <source>
        <dbReference type="ARBA" id="ARBA00023235"/>
    </source>
</evidence>
<evidence type="ECO:0000259" key="20">
    <source>
        <dbReference type="PROSITE" id="PS51385"/>
    </source>
</evidence>
<evidence type="ECO:0000256" key="10">
    <source>
        <dbReference type="ARBA" id="ARBA00023027"/>
    </source>
</evidence>